<keyword evidence="22" id="KW-1185">Reference proteome</keyword>
<feature type="region of interest" description="Disordered" evidence="17">
    <location>
        <begin position="107"/>
        <end position="128"/>
    </location>
</feature>
<name>A0ABT2FK43_9GAMM</name>
<dbReference type="InterPro" id="IPR036942">
    <property type="entry name" value="Beta-barrel_TonB_sf"/>
</dbReference>
<feature type="signal peptide" evidence="18">
    <location>
        <begin position="1"/>
        <end position="26"/>
    </location>
</feature>
<evidence type="ECO:0000256" key="17">
    <source>
        <dbReference type="SAM" id="MobiDB-lite"/>
    </source>
</evidence>
<evidence type="ECO:0000313" key="21">
    <source>
        <dbReference type="EMBL" id="MCS4556050.1"/>
    </source>
</evidence>
<keyword evidence="7 18" id="KW-0732">Signal</keyword>
<dbReference type="SUPFAM" id="SSF56935">
    <property type="entry name" value="Porins"/>
    <property type="match status" value="1"/>
</dbReference>
<sequence length="719" mass="77538">MLTSDKFTLTTVTLAVGLALSHSAIAATASSDETTATKAKTEVIVVRGDRENKDGFRPKTVDLGPLGSRSIKDTPYAISVFNRELMDNVNATSLNDILKYMPSTQMEARGGTDVGRPQSRGMEGGVVDNNHLDGMNVVATTAQPMELLERVEVIQGLTGAIYGPASPAGNFNYVFKRPTEDYFTSVTAGMTDDGAWLLHTDTSGSPNQYFGYRVNLLQEEGDGYVSNSHINRKAMGLAFDINPDDYTTIQLNGSYYKFDKFGLPGGFSYGGDVGLPGALDSTKKGYGQPYSGAGLETTTGSAKVIRQLGDNWKLTAGVLHQEAKRTLNGVSNILNGDDTFSQRMSTSGAAGKFTVTSNVANLTGQLYTGGIRHDLVLGTAGYSWSIYGASSRSAAMLGTSDLDNPQVYDAPELNLNLPRHKTGNTTVQSGIIGDTITWNEQWSTMLLGSYNDFDVDNYNVNGDKTNSYSKDGVSSTVSVIYKPTENISTYVTYADTLEAGGSASPDAQNFGETLDPVRSYQNEIGIKSSIGEFDVNAALFRVKRPMAYEGVDGYYREQGMQNNKGAELTVNGYLTDNLKIYSGVTYLDAVLEDAFDPATANKQVVGVPKWQGNMLLEYKLAPVAGLSFTGNLHYTGKRAANNINTSWASSFTTVDVGAKYVLPKLIAQETVLQLHVTNLFDRDYWAAIFPGNIYGTPGASNSAFLGEPRQIKLTATVKF</sequence>
<keyword evidence="13 14" id="KW-0998">Cell outer membrane</keyword>
<comment type="subcellular location">
    <subcellularLocation>
        <location evidence="1 14">Cell outer membrane</location>
        <topology evidence="1 14">Multi-pass membrane protein</topology>
    </subcellularLocation>
</comment>
<dbReference type="CDD" id="cd01347">
    <property type="entry name" value="ligand_gated_channel"/>
    <property type="match status" value="1"/>
</dbReference>
<evidence type="ECO:0000259" key="20">
    <source>
        <dbReference type="Pfam" id="PF07715"/>
    </source>
</evidence>
<evidence type="ECO:0000259" key="19">
    <source>
        <dbReference type="Pfam" id="PF00593"/>
    </source>
</evidence>
<keyword evidence="3 14" id="KW-0813">Transport</keyword>
<keyword evidence="11 14" id="KW-0472">Membrane</keyword>
<feature type="chain" id="PRO_5046624903" evidence="18">
    <location>
        <begin position="27"/>
        <end position="719"/>
    </location>
</feature>
<dbReference type="InterPro" id="IPR012910">
    <property type="entry name" value="Plug_dom"/>
</dbReference>
<evidence type="ECO:0000256" key="2">
    <source>
        <dbReference type="ARBA" id="ARBA00009810"/>
    </source>
</evidence>
<keyword evidence="6 14" id="KW-0812">Transmembrane</keyword>
<reference evidence="22" key="2">
    <citation type="submission" date="2023-07" db="EMBL/GenBank/DDBJ databases">
        <title>Shewanella mangrovi sp. nov., an acetaldehyde- degrading bacterium isolated from mangrove sediment.</title>
        <authorList>
            <person name="Liu Y."/>
        </authorList>
    </citation>
    <scope>NUCLEOTIDE SEQUENCE [LARGE SCALE GENOMIC DNA]</scope>
    <source>
        <strain evidence="22">C32</strain>
    </source>
</reference>
<keyword evidence="9" id="KW-0406">Ion transport</keyword>
<evidence type="ECO:0000256" key="16">
    <source>
        <dbReference type="RuleBase" id="RU003357"/>
    </source>
</evidence>
<dbReference type="EMBL" id="JAKOGG010000003">
    <property type="protein sequence ID" value="MCS4556050.1"/>
    <property type="molecule type" value="Genomic_DNA"/>
</dbReference>
<dbReference type="Proteomes" id="UP001201549">
    <property type="component" value="Unassembled WGS sequence"/>
</dbReference>
<evidence type="ECO:0000256" key="3">
    <source>
        <dbReference type="ARBA" id="ARBA00022448"/>
    </source>
</evidence>
<gene>
    <name evidence="21" type="ORF">L9G74_06325</name>
</gene>
<organism evidence="21 22">
    <name type="scientific">Shewanella electrica</name>
    <dbReference type="NCBI Taxonomy" id="515560"/>
    <lineage>
        <taxon>Bacteria</taxon>
        <taxon>Pseudomonadati</taxon>
        <taxon>Pseudomonadota</taxon>
        <taxon>Gammaproteobacteria</taxon>
        <taxon>Alteromonadales</taxon>
        <taxon>Shewanellaceae</taxon>
        <taxon>Shewanella</taxon>
    </lineage>
</organism>
<evidence type="ECO:0000313" key="22">
    <source>
        <dbReference type="Proteomes" id="UP001201549"/>
    </source>
</evidence>
<feature type="short sequence motif" description="TonB C-terminal box" evidence="15">
    <location>
        <begin position="702"/>
        <end position="719"/>
    </location>
</feature>
<evidence type="ECO:0000256" key="10">
    <source>
        <dbReference type="ARBA" id="ARBA00023077"/>
    </source>
</evidence>
<feature type="domain" description="TonB-dependent receptor-like beta-barrel" evidence="19">
    <location>
        <begin position="242"/>
        <end position="679"/>
    </location>
</feature>
<keyword evidence="12 21" id="KW-0675">Receptor</keyword>
<keyword evidence="4 14" id="KW-1134">Transmembrane beta strand</keyword>
<evidence type="ECO:0000256" key="18">
    <source>
        <dbReference type="SAM" id="SignalP"/>
    </source>
</evidence>
<evidence type="ECO:0000256" key="15">
    <source>
        <dbReference type="PROSITE-ProRule" id="PRU10144"/>
    </source>
</evidence>
<dbReference type="Pfam" id="PF07715">
    <property type="entry name" value="Plug"/>
    <property type="match status" value="1"/>
</dbReference>
<evidence type="ECO:0000256" key="4">
    <source>
        <dbReference type="ARBA" id="ARBA00022452"/>
    </source>
</evidence>
<keyword evidence="10 16" id="KW-0798">TonB box</keyword>
<dbReference type="InterPro" id="IPR039426">
    <property type="entry name" value="TonB-dep_rcpt-like"/>
</dbReference>
<evidence type="ECO:0000256" key="7">
    <source>
        <dbReference type="ARBA" id="ARBA00022729"/>
    </source>
</evidence>
<accession>A0ABT2FK43</accession>
<evidence type="ECO:0000256" key="8">
    <source>
        <dbReference type="ARBA" id="ARBA00023004"/>
    </source>
</evidence>
<evidence type="ECO:0000256" key="1">
    <source>
        <dbReference type="ARBA" id="ARBA00004571"/>
    </source>
</evidence>
<comment type="similarity">
    <text evidence="2 14 16">Belongs to the TonB-dependent receptor family.</text>
</comment>
<dbReference type="Pfam" id="PF00593">
    <property type="entry name" value="TonB_dep_Rec_b-barrel"/>
    <property type="match status" value="1"/>
</dbReference>
<feature type="domain" description="TonB-dependent receptor plug" evidence="20">
    <location>
        <begin position="71"/>
        <end position="169"/>
    </location>
</feature>
<evidence type="ECO:0000256" key="12">
    <source>
        <dbReference type="ARBA" id="ARBA00023170"/>
    </source>
</evidence>
<evidence type="ECO:0000256" key="11">
    <source>
        <dbReference type="ARBA" id="ARBA00023136"/>
    </source>
</evidence>
<dbReference type="PROSITE" id="PS01156">
    <property type="entry name" value="TONB_DEPENDENT_REC_2"/>
    <property type="match status" value="1"/>
</dbReference>
<evidence type="ECO:0000256" key="9">
    <source>
        <dbReference type="ARBA" id="ARBA00023065"/>
    </source>
</evidence>
<dbReference type="InterPro" id="IPR000531">
    <property type="entry name" value="Beta-barrel_TonB"/>
</dbReference>
<dbReference type="PANTHER" id="PTHR32552:SF82">
    <property type="entry name" value="FCUA PROTEIN"/>
    <property type="match status" value="1"/>
</dbReference>
<evidence type="ECO:0000256" key="5">
    <source>
        <dbReference type="ARBA" id="ARBA00022496"/>
    </source>
</evidence>
<reference evidence="21 22" key="1">
    <citation type="submission" date="2022-02" db="EMBL/GenBank/DDBJ databases">
        <authorList>
            <person name="Zhuang L."/>
        </authorList>
    </citation>
    <scope>NUCLEOTIDE SEQUENCE [LARGE SCALE GENOMIC DNA]</scope>
    <source>
        <strain evidence="21 22">C32</strain>
    </source>
</reference>
<keyword evidence="5" id="KW-0410">Iron transport</keyword>
<proteinExistence type="inferred from homology"/>
<keyword evidence="8" id="KW-0408">Iron</keyword>
<dbReference type="Gene3D" id="2.170.130.10">
    <property type="entry name" value="TonB-dependent receptor, plug domain"/>
    <property type="match status" value="1"/>
</dbReference>
<dbReference type="InterPro" id="IPR037066">
    <property type="entry name" value="Plug_dom_sf"/>
</dbReference>
<comment type="caution">
    <text evidence="21">The sequence shown here is derived from an EMBL/GenBank/DDBJ whole genome shotgun (WGS) entry which is preliminary data.</text>
</comment>
<evidence type="ECO:0000256" key="13">
    <source>
        <dbReference type="ARBA" id="ARBA00023237"/>
    </source>
</evidence>
<dbReference type="Gene3D" id="2.40.170.20">
    <property type="entry name" value="TonB-dependent receptor, beta-barrel domain"/>
    <property type="match status" value="1"/>
</dbReference>
<dbReference type="InterPro" id="IPR010105">
    <property type="entry name" value="TonB_sidphr_rcpt"/>
</dbReference>
<evidence type="ECO:0000256" key="6">
    <source>
        <dbReference type="ARBA" id="ARBA00022692"/>
    </source>
</evidence>
<protein>
    <submittedName>
        <fullName evidence="21">TonB-dependent siderophore receptor</fullName>
    </submittedName>
</protein>
<dbReference type="RefSeq" id="WP_238895454.1">
    <property type="nucleotide sequence ID" value="NZ_JAKOGG010000003.1"/>
</dbReference>
<evidence type="ECO:0000256" key="14">
    <source>
        <dbReference type="PROSITE-ProRule" id="PRU01360"/>
    </source>
</evidence>
<dbReference type="PANTHER" id="PTHR32552">
    <property type="entry name" value="FERRICHROME IRON RECEPTOR-RELATED"/>
    <property type="match status" value="1"/>
</dbReference>
<dbReference type="InterPro" id="IPR010917">
    <property type="entry name" value="TonB_rcpt_CS"/>
</dbReference>
<dbReference type="PROSITE" id="PS52016">
    <property type="entry name" value="TONB_DEPENDENT_REC_3"/>
    <property type="match status" value="1"/>
</dbReference>
<dbReference type="NCBIfam" id="TIGR01783">
    <property type="entry name" value="TonB-siderophor"/>
    <property type="match status" value="1"/>
</dbReference>